<evidence type="ECO:0000256" key="8">
    <source>
        <dbReference type="ARBA" id="ARBA00022839"/>
    </source>
</evidence>
<dbReference type="GO" id="GO:0005634">
    <property type="term" value="C:nucleus"/>
    <property type="evidence" value="ECO:0007669"/>
    <property type="project" value="UniProtKB-SubCell"/>
</dbReference>
<dbReference type="FunFam" id="2.40.50.140:FF:000248">
    <property type="entry name" value="Meiosis specific with OB domains"/>
    <property type="match status" value="1"/>
</dbReference>
<evidence type="ECO:0000256" key="6">
    <source>
        <dbReference type="ARBA" id="ARBA00022722"/>
    </source>
</evidence>
<evidence type="ECO:0000313" key="17">
    <source>
        <dbReference type="Proteomes" id="UP000515152"/>
    </source>
</evidence>
<evidence type="ECO:0000256" key="12">
    <source>
        <dbReference type="ARBA" id="ARBA00038329"/>
    </source>
</evidence>
<dbReference type="InterPro" id="IPR056880">
    <property type="entry name" value="OB_MEIOB_N"/>
</dbReference>
<keyword evidence="9" id="KW-0238">DNA-binding</keyword>
<organism evidence="17 18">
    <name type="scientific">Clupea harengus</name>
    <name type="common">Atlantic herring</name>
    <dbReference type="NCBI Taxonomy" id="7950"/>
    <lineage>
        <taxon>Eukaryota</taxon>
        <taxon>Metazoa</taxon>
        <taxon>Chordata</taxon>
        <taxon>Craniata</taxon>
        <taxon>Vertebrata</taxon>
        <taxon>Euteleostomi</taxon>
        <taxon>Actinopterygii</taxon>
        <taxon>Neopterygii</taxon>
        <taxon>Teleostei</taxon>
        <taxon>Clupei</taxon>
        <taxon>Clupeiformes</taxon>
        <taxon>Clupeoidei</taxon>
        <taxon>Clupeidae</taxon>
        <taxon>Clupea</taxon>
    </lineage>
</organism>
<keyword evidence="5" id="KW-0963">Cytoplasm</keyword>
<dbReference type="InterPro" id="IPR052469">
    <property type="entry name" value="MEIOB"/>
</dbReference>
<proteinExistence type="inferred from homology"/>
<keyword evidence="8" id="KW-0269">Exonuclease</keyword>
<evidence type="ECO:0000256" key="14">
    <source>
        <dbReference type="ARBA" id="ARBA00064840"/>
    </source>
</evidence>
<keyword evidence="17" id="KW-1185">Reference proteome</keyword>
<protein>
    <recommendedName>
        <fullName evidence="15">Meiosis-specific with OB domain-containing protein</fullName>
    </recommendedName>
</protein>
<keyword evidence="4" id="KW-0158">Chromosome</keyword>
<dbReference type="GO" id="GO:0003697">
    <property type="term" value="F:single-stranded DNA binding"/>
    <property type="evidence" value="ECO:0007669"/>
    <property type="project" value="TreeGrafter"/>
</dbReference>
<evidence type="ECO:0000259" key="16">
    <source>
        <dbReference type="Pfam" id="PF24903"/>
    </source>
</evidence>
<evidence type="ECO:0000256" key="10">
    <source>
        <dbReference type="ARBA" id="ARBA00023242"/>
    </source>
</evidence>
<dbReference type="GO" id="GO:0005737">
    <property type="term" value="C:cytoplasm"/>
    <property type="evidence" value="ECO:0007669"/>
    <property type="project" value="UniProtKB-SubCell"/>
</dbReference>
<comment type="function">
    <text evidence="13">Single-stranded DNA-binding protein required for homologous recombination in meiosis I. Required for double strand breaks (DSBs) repair and crossover formation and promotion of faithful and complete synapsis. Not required for the initial loading of recombinases but required to maintain a proper number of RAD51 and DMC1 foci after the zygotene stage. May act by ensuring the stabilization of recombinases, which is required for successful homology search and meiotic recombination. Displays Single-stranded DNA 3'-5' exonuclease activity in vitro.</text>
</comment>
<evidence type="ECO:0000313" key="18">
    <source>
        <dbReference type="RefSeq" id="XP_012694401.2"/>
    </source>
</evidence>
<dbReference type="FunFam" id="2.40.50.140:FF:000239">
    <property type="entry name" value="Meiosis specific with OB domains"/>
    <property type="match status" value="1"/>
</dbReference>
<comment type="similarity">
    <text evidence="12">Belongs to the MEIOB family.</text>
</comment>
<dbReference type="SUPFAM" id="SSF50249">
    <property type="entry name" value="Nucleic acid-binding proteins"/>
    <property type="match status" value="2"/>
</dbReference>
<evidence type="ECO:0000256" key="1">
    <source>
        <dbReference type="ARBA" id="ARBA00004123"/>
    </source>
</evidence>
<reference evidence="18" key="1">
    <citation type="submission" date="2025-08" db="UniProtKB">
        <authorList>
            <consortium name="RefSeq"/>
        </authorList>
    </citation>
    <scope>IDENTIFICATION</scope>
</reference>
<evidence type="ECO:0000256" key="15">
    <source>
        <dbReference type="ARBA" id="ARBA00073037"/>
    </source>
</evidence>
<dbReference type="Pfam" id="PF24903">
    <property type="entry name" value="OB_MEIOB_N"/>
    <property type="match status" value="1"/>
</dbReference>
<dbReference type="GO" id="GO:0008310">
    <property type="term" value="F:single-stranded DNA 3'-5' DNA exonuclease activity"/>
    <property type="evidence" value="ECO:0007669"/>
    <property type="project" value="TreeGrafter"/>
</dbReference>
<evidence type="ECO:0000256" key="5">
    <source>
        <dbReference type="ARBA" id="ARBA00022490"/>
    </source>
</evidence>
<evidence type="ECO:0000256" key="13">
    <source>
        <dbReference type="ARBA" id="ARBA00055425"/>
    </source>
</evidence>
<dbReference type="GO" id="GO:0005694">
    <property type="term" value="C:chromosome"/>
    <property type="evidence" value="ECO:0007669"/>
    <property type="project" value="UniProtKB-SubCell"/>
</dbReference>
<keyword evidence="6" id="KW-0540">Nuclease</keyword>
<evidence type="ECO:0000256" key="4">
    <source>
        <dbReference type="ARBA" id="ARBA00022454"/>
    </source>
</evidence>
<evidence type="ECO:0000256" key="3">
    <source>
        <dbReference type="ARBA" id="ARBA00004496"/>
    </source>
</evidence>
<dbReference type="PANTHER" id="PTHR21166:SF2">
    <property type="entry name" value="CELL DIVISION CONTROL PROTEIN 24 OB DOMAIN-CONTAINING PROTEIN-RELATED"/>
    <property type="match status" value="1"/>
</dbReference>
<keyword evidence="10" id="KW-0539">Nucleus</keyword>
<dbReference type="PANTHER" id="PTHR21166">
    <property type="entry name" value="CELL DIVISION CONTROL PROTEIN 24 OB DOMAIN-CONTAINING PROTEIN-RELATED"/>
    <property type="match status" value="1"/>
</dbReference>
<dbReference type="GO" id="GO:0000712">
    <property type="term" value="P:resolution of meiotic recombination intermediates"/>
    <property type="evidence" value="ECO:0007669"/>
    <property type="project" value="TreeGrafter"/>
</dbReference>
<keyword evidence="7" id="KW-0378">Hydrolase</keyword>
<feature type="domain" description="MEIOB-like N-terminal" evidence="16">
    <location>
        <begin position="8"/>
        <end position="145"/>
    </location>
</feature>
<evidence type="ECO:0000256" key="9">
    <source>
        <dbReference type="ARBA" id="ARBA00023125"/>
    </source>
</evidence>
<evidence type="ECO:0000256" key="11">
    <source>
        <dbReference type="ARBA" id="ARBA00023254"/>
    </source>
</evidence>
<dbReference type="Proteomes" id="UP000515152">
    <property type="component" value="Chromosome 23"/>
</dbReference>
<name>A0A6P3WBL7_CLUHA</name>
<dbReference type="InterPro" id="IPR012340">
    <property type="entry name" value="NA-bd_OB-fold"/>
</dbReference>
<evidence type="ECO:0000256" key="7">
    <source>
        <dbReference type="ARBA" id="ARBA00022801"/>
    </source>
</evidence>
<gene>
    <name evidence="18" type="primary">meiob</name>
</gene>
<dbReference type="CTD" id="254528"/>
<comment type="subunit">
    <text evidence="14">Component of a multiprotein complex with RPA2 and SPATA22. Interacts with SPATA22. Interacts with the complex BRME1:HSF2BP:BRCA2.</text>
</comment>
<sequence length="466" mass="51869">MSFNASIRNFVPISELNPNTTQARIVGVVIGKTDARGFPDKKNFGSERFTFSFTLKDSPDHFINVSSWGSEEYINGLCGSFRTGDCVVMENPLVAPKDPEKEERYCPSTPSFYRLLMTETHSVIRLCADVEEENRLLPLLHMPVKDPRDFYTLGDINANGQNLDGSVINILSAVRSVGEQKFFTTSDGRKGQRIEIKLFDDTVTSFPLVCWDRETIQLVQSLTPKETVLFIADARVKFDSFRNTMTATATSKTIITINPDTPEANQLFNLAKDFSESGALDETDNQSGENIPLDTITDVLTVSQLRSKTQDTLDVFYAITYAFISAFPLDTPSKVVRNRCARCKLPVAEDVMVCSSFSCAGQDQELEMVSGFDILMDISDHTGTLQSCFLSATVAEKTLGCTAEEYVNLSEGAQTALKWRFLLERCKIYLKVLPAPKVRSGWRATILSCTLADSVEVKQSLETEPQ</sequence>
<comment type="subcellular location">
    <subcellularLocation>
        <location evidence="2">Chromosome</location>
    </subcellularLocation>
    <subcellularLocation>
        <location evidence="3">Cytoplasm</location>
    </subcellularLocation>
    <subcellularLocation>
        <location evidence="1">Nucleus</location>
    </subcellularLocation>
</comment>
<dbReference type="KEGG" id="char:105910244"/>
<dbReference type="FunFam" id="2.40.50.140:FF:000171">
    <property type="entry name" value="meiosis-specific with OB domain-containing protein isoform X1"/>
    <property type="match status" value="1"/>
</dbReference>
<accession>A0A6P3WBL7</accession>
<evidence type="ECO:0000256" key="2">
    <source>
        <dbReference type="ARBA" id="ARBA00004286"/>
    </source>
</evidence>
<dbReference type="AlphaFoldDB" id="A0A6P3WBL7"/>
<keyword evidence="11" id="KW-0469">Meiosis</keyword>
<dbReference type="Gene3D" id="2.40.50.140">
    <property type="entry name" value="Nucleic acid-binding proteins"/>
    <property type="match status" value="3"/>
</dbReference>
<dbReference type="GeneID" id="105910244"/>
<dbReference type="OrthoDB" id="9937820at2759"/>
<dbReference type="RefSeq" id="XP_012694401.2">
    <property type="nucleotide sequence ID" value="XM_012838947.3"/>
</dbReference>